<name>A0A841CMS2_9PSEU</name>
<reference evidence="2 3" key="1">
    <citation type="submission" date="2020-08" db="EMBL/GenBank/DDBJ databases">
        <title>Genomic Encyclopedia of Type Strains, Phase III (KMG-III): the genomes of soil and plant-associated and newly described type strains.</title>
        <authorList>
            <person name="Whitman W."/>
        </authorList>
    </citation>
    <scope>NUCLEOTIDE SEQUENCE [LARGE SCALE GENOMIC DNA]</scope>
    <source>
        <strain evidence="2 3">CECT 8640</strain>
    </source>
</reference>
<evidence type="ECO:0000313" key="2">
    <source>
        <dbReference type="EMBL" id="MBB5958223.1"/>
    </source>
</evidence>
<feature type="chain" id="PRO_5032984716" evidence="1">
    <location>
        <begin position="29"/>
        <end position="384"/>
    </location>
</feature>
<proteinExistence type="predicted"/>
<gene>
    <name evidence="2" type="ORF">FHS29_004831</name>
</gene>
<keyword evidence="3" id="KW-1185">Reference proteome</keyword>
<organism evidence="2 3">
    <name type="scientific">Saccharothrix tamanrassetensis</name>
    <dbReference type="NCBI Taxonomy" id="1051531"/>
    <lineage>
        <taxon>Bacteria</taxon>
        <taxon>Bacillati</taxon>
        <taxon>Actinomycetota</taxon>
        <taxon>Actinomycetes</taxon>
        <taxon>Pseudonocardiales</taxon>
        <taxon>Pseudonocardiaceae</taxon>
        <taxon>Saccharothrix</taxon>
    </lineage>
</organism>
<keyword evidence="1" id="KW-0732">Signal</keyword>
<protein>
    <submittedName>
        <fullName evidence="2">Uncharacterized protein</fullName>
    </submittedName>
</protein>
<comment type="caution">
    <text evidence="2">The sequence shown here is derived from an EMBL/GenBank/DDBJ whole genome shotgun (WGS) entry which is preliminary data.</text>
</comment>
<feature type="signal peptide" evidence="1">
    <location>
        <begin position="1"/>
        <end position="28"/>
    </location>
</feature>
<accession>A0A841CMS2</accession>
<dbReference type="RefSeq" id="WP_184693978.1">
    <property type="nucleotide sequence ID" value="NZ_JACHJN010000007.1"/>
</dbReference>
<evidence type="ECO:0000313" key="3">
    <source>
        <dbReference type="Proteomes" id="UP000547510"/>
    </source>
</evidence>
<evidence type="ECO:0000256" key="1">
    <source>
        <dbReference type="SAM" id="SignalP"/>
    </source>
</evidence>
<dbReference type="EMBL" id="JACHJN010000007">
    <property type="protein sequence ID" value="MBB5958223.1"/>
    <property type="molecule type" value="Genomic_DNA"/>
</dbReference>
<dbReference type="Proteomes" id="UP000547510">
    <property type="component" value="Unassembled WGS sequence"/>
</dbReference>
<dbReference type="AlphaFoldDB" id="A0A841CMS2"/>
<sequence length="384" mass="40261">MNGRIVRRGAVALVWVLAVSGVQQPAASASTGTTGVSPAAAICVGDGVGGKRVQPMYVHAIGAPDRFPEMEPKIQQWADRIDAAVLESAQRTGGVRHIRFVHHADCRPAVLGVAVPASEIDDAERIADALKALGHNRSDRKYLVFDDGSHNCGLAWNDAGDDDRPGADNPLNSGPGWAVVDQGCSDWAPGGHELLHSLGAVQSSAPHATEFGHCWDDQDILCYDDGGLPGGGLSIECPSADEDIVDCNNDDYFNTAPPAGSYLADHWNLANSQFLTSQGPGAPVSVADRTVTTARAGGTAQVTKYRLPDGRWTAKARIVTSTGSPFQSSVLAVRTSSGIRYVPPAGVPRGAAATHITVEANDILQVKLCEGNQAAQSGCTATWW</sequence>